<gene>
    <name evidence="1" type="ORF">CMC5_040700</name>
</gene>
<keyword evidence="2" id="KW-1185">Reference proteome</keyword>
<organism evidence="1 2">
    <name type="scientific">Chondromyces crocatus</name>
    <dbReference type="NCBI Taxonomy" id="52"/>
    <lineage>
        <taxon>Bacteria</taxon>
        <taxon>Pseudomonadati</taxon>
        <taxon>Myxococcota</taxon>
        <taxon>Polyangia</taxon>
        <taxon>Polyangiales</taxon>
        <taxon>Polyangiaceae</taxon>
        <taxon>Chondromyces</taxon>
    </lineage>
</organism>
<accession>A0A0K1EGE2</accession>
<dbReference type="RefSeq" id="WP_050431917.1">
    <property type="nucleotide sequence ID" value="NZ_CP012159.1"/>
</dbReference>
<dbReference type="OrthoDB" id="5517715at2"/>
<proteinExistence type="predicted"/>
<dbReference type="EMBL" id="CP012159">
    <property type="protein sequence ID" value="AKT39919.1"/>
    <property type="molecule type" value="Genomic_DNA"/>
</dbReference>
<evidence type="ECO:0000313" key="1">
    <source>
        <dbReference type="EMBL" id="AKT39919.1"/>
    </source>
</evidence>
<sequence>MKFTRKDISELLAEVGGDRDVFGHATTSTFGPGTLTLTTSGPCTFWSGGGVALCSEDGASCATPGDNNPCANPNPTPRC</sequence>
<reference evidence="1 2" key="1">
    <citation type="submission" date="2015-07" db="EMBL/GenBank/DDBJ databases">
        <title>Genome analysis of myxobacterium Chondromyces crocatus Cm c5 reveals a high potential for natural compound synthesis and the genetic basis for the loss of fruiting body formation.</title>
        <authorList>
            <person name="Zaburannyi N."/>
            <person name="Bunk B."/>
            <person name="Maier J."/>
            <person name="Overmann J."/>
            <person name="Mueller R."/>
        </authorList>
    </citation>
    <scope>NUCLEOTIDE SEQUENCE [LARGE SCALE GENOMIC DNA]</scope>
    <source>
        <strain evidence="1 2">Cm c5</strain>
    </source>
</reference>
<dbReference type="KEGG" id="ccro:CMC5_040700"/>
<name>A0A0K1EGE2_CHOCO</name>
<dbReference type="STRING" id="52.CMC5_040700"/>
<evidence type="ECO:0000313" key="2">
    <source>
        <dbReference type="Proteomes" id="UP000067626"/>
    </source>
</evidence>
<protein>
    <submittedName>
        <fullName evidence="1">Uncharacterized protein</fullName>
    </submittedName>
</protein>
<dbReference type="AlphaFoldDB" id="A0A0K1EGE2"/>
<dbReference type="Proteomes" id="UP000067626">
    <property type="component" value="Chromosome"/>
</dbReference>